<evidence type="ECO:0000313" key="3">
    <source>
        <dbReference type="Proteomes" id="UP000095209"/>
    </source>
</evidence>
<dbReference type="Proteomes" id="UP000095209">
    <property type="component" value="Unassembled WGS sequence"/>
</dbReference>
<organism evidence="2 3">
    <name type="scientific">Bacillus solimangrovi</name>
    <dbReference type="NCBI Taxonomy" id="1305675"/>
    <lineage>
        <taxon>Bacteria</taxon>
        <taxon>Bacillati</taxon>
        <taxon>Bacillota</taxon>
        <taxon>Bacilli</taxon>
        <taxon>Bacillales</taxon>
        <taxon>Bacillaceae</taxon>
        <taxon>Bacillus</taxon>
    </lineage>
</organism>
<evidence type="ECO:0000256" key="1">
    <source>
        <dbReference type="SAM" id="MobiDB-lite"/>
    </source>
</evidence>
<name>A0A1E5LFX7_9BACI</name>
<sequence length="103" mass="11950">MYCNRPKQLAPVVHPTKCCEDYQVQKYIVPHIHPTHTTHHVQDIYEHVHMYPQTESTVKGVSHQNFDCGNGGPGMVSPAGVSPEMTSPYMKHHMKHHKKWPRW</sequence>
<accession>A0A1E5LFX7</accession>
<dbReference type="RefSeq" id="WP_069716978.1">
    <property type="nucleotide sequence ID" value="NZ_MJEH01000019.1"/>
</dbReference>
<reference evidence="2 3" key="1">
    <citation type="submission" date="2016-08" db="EMBL/GenBank/DDBJ databases">
        <title>Genome of Bacillus solimangrovi GH2-4.</title>
        <authorList>
            <person name="Lim S."/>
            <person name="Kim B.-C."/>
        </authorList>
    </citation>
    <scope>NUCLEOTIDE SEQUENCE [LARGE SCALE GENOMIC DNA]</scope>
    <source>
        <strain evidence="2 3">GH2-4</strain>
    </source>
</reference>
<dbReference type="Pfam" id="PF11122">
    <property type="entry name" value="Spore-coat_CotD"/>
    <property type="match status" value="1"/>
</dbReference>
<dbReference type="InterPro" id="IPR020108">
    <property type="entry name" value="Spore_coat_CotD"/>
</dbReference>
<evidence type="ECO:0008006" key="4">
    <source>
        <dbReference type="Google" id="ProtNLM"/>
    </source>
</evidence>
<protein>
    <recommendedName>
        <fullName evidence="4">Spore coat protein</fullName>
    </recommendedName>
</protein>
<proteinExistence type="predicted"/>
<feature type="region of interest" description="Disordered" evidence="1">
    <location>
        <begin position="63"/>
        <end position="90"/>
    </location>
</feature>
<evidence type="ECO:0000313" key="2">
    <source>
        <dbReference type="EMBL" id="OEH92987.1"/>
    </source>
</evidence>
<dbReference type="OrthoDB" id="2455195at2"/>
<keyword evidence="3" id="KW-1185">Reference proteome</keyword>
<dbReference type="AlphaFoldDB" id="A0A1E5LFX7"/>
<comment type="caution">
    <text evidence="2">The sequence shown here is derived from an EMBL/GenBank/DDBJ whole genome shotgun (WGS) entry which is preliminary data.</text>
</comment>
<dbReference type="EMBL" id="MJEH01000019">
    <property type="protein sequence ID" value="OEH92987.1"/>
    <property type="molecule type" value="Genomic_DNA"/>
</dbReference>
<gene>
    <name evidence="2" type="ORF">BFG57_14075</name>
</gene>
<dbReference type="STRING" id="1305675.BFG57_14075"/>